<dbReference type="NCBIfam" id="NF033679">
    <property type="entry name" value="DNRLRE_dom"/>
    <property type="match status" value="1"/>
</dbReference>
<protein>
    <submittedName>
        <fullName evidence="5">TGF-beta propeptide</fullName>
    </submittedName>
</protein>
<evidence type="ECO:0000256" key="1">
    <source>
        <dbReference type="ARBA" id="ARBA00004613"/>
    </source>
</evidence>
<keyword evidence="3" id="KW-0732">Signal</keyword>
<dbReference type="PROSITE" id="PS51257">
    <property type="entry name" value="PROKAR_LIPOPROTEIN"/>
    <property type="match status" value="1"/>
</dbReference>
<dbReference type="EMBL" id="QLLO01000001">
    <property type="protein sequence ID" value="RAJ17899.1"/>
    <property type="molecule type" value="Genomic_DNA"/>
</dbReference>
<dbReference type="InterPro" id="IPR055372">
    <property type="entry name" value="CBM96"/>
</dbReference>
<evidence type="ECO:0000313" key="6">
    <source>
        <dbReference type="Proteomes" id="UP000248703"/>
    </source>
</evidence>
<dbReference type="Gene3D" id="2.60.120.970">
    <property type="match status" value="1"/>
</dbReference>
<accession>A0A327RLY3</accession>
<feature type="domain" description="Carbohydrate-binding module family 96" evidence="4">
    <location>
        <begin position="50"/>
        <end position="215"/>
    </location>
</feature>
<dbReference type="RefSeq" id="WP_158526720.1">
    <property type="nucleotide sequence ID" value="NZ_QLLO01000001.1"/>
</dbReference>
<comment type="subcellular location">
    <subcellularLocation>
        <location evidence="1">Secreted</location>
    </subcellularLocation>
</comment>
<dbReference type="Proteomes" id="UP000248703">
    <property type="component" value="Unassembled WGS sequence"/>
</dbReference>
<keyword evidence="6" id="KW-1185">Reference proteome</keyword>
<keyword evidence="2" id="KW-0964">Secreted</keyword>
<proteinExistence type="predicted"/>
<dbReference type="Pfam" id="PF24517">
    <property type="entry name" value="CBM96"/>
    <property type="match status" value="1"/>
</dbReference>
<comment type="caution">
    <text evidence="5">The sequence shown here is derived from an EMBL/GenBank/DDBJ whole genome shotgun (WGS) entry which is preliminary data.</text>
</comment>
<name>A0A327RLY3_9FLAO</name>
<dbReference type="GO" id="GO:0005576">
    <property type="term" value="C:extracellular region"/>
    <property type="evidence" value="ECO:0007669"/>
    <property type="project" value="UniProtKB-SubCell"/>
</dbReference>
<evidence type="ECO:0000259" key="4">
    <source>
        <dbReference type="Pfam" id="PF24517"/>
    </source>
</evidence>
<reference evidence="5 6" key="1">
    <citation type="submission" date="2018-06" db="EMBL/GenBank/DDBJ databases">
        <title>Genomic Encyclopedia of Archaeal and Bacterial Type Strains, Phase II (KMG-II): from individual species to whole genera.</title>
        <authorList>
            <person name="Goeker M."/>
        </authorList>
    </citation>
    <scope>NUCLEOTIDE SEQUENCE [LARGE SCALE GENOMIC DNA]</scope>
    <source>
        <strain evidence="5 6">DSM 24464</strain>
    </source>
</reference>
<gene>
    <name evidence="5" type="ORF">LY08_00169</name>
</gene>
<evidence type="ECO:0000313" key="5">
    <source>
        <dbReference type="EMBL" id="RAJ17899.1"/>
    </source>
</evidence>
<organism evidence="5 6">
    <name type="scientific">Olleya aquimaris</name>
    <dbReference type="NCBI Taxonomy" id="639310"/>
    <lineage>
        <taxon>Bacteria</taxon>
        <taxon>Pseudomonadati</taxon>
        <taxon>Bacteroidota</taxon>
        <taxon>Flavobacteriia</taxon>
        <taxon>Flavobacteriales</taxon>
        <taxon>Flavobacteriaceae</taxon>
    </lineage>
</organism>
<evidence type="ECO:0000256" key="3">
    <source>
        <dbReference type="ARBA" id="ARBA00022729"/>
    </source>
</evidence>
<dbReference type="AlphaFoldDB" id="A0A327RLY3"/>
<sequence>MIKIIYKQLILLKALLNKHLNFLVLLFLCFFVSCSTKTSNVYIPNNQLGIDTYIDSEFNSLNFSSDTELKIANYSNKDFLKKEKRALLKIRCSSIPEKAVVDSAYLYLYISKIDNKNSTFNITIENIIEDWDVTNVNWIHQPKTDSKTIAQITVDKNKRNYYKVDVTSFVRALSNNEFNNYGLLFKILPENGNEGFISFLSSNTKDFDSRPKLIVYFNQNII</sequence>
<evidence type="ECO:0000256" key="2">
    <source>
        <dbReference type="ARBA" id="ARBA00022525"/>
    </source>
</evidence>